<evidence type="ECO:0000313" key="1">
    <source>
        <dbReference type="EMBL" id="EDS75461.1"/>
    </source>
</evidence>
<dbReference type="Proteomes" id="UP000004910">
    <property type="component" value="Unassembled WGS sequence"/>
</dbReference>
<dbReference type="HOGENOM" id="CLU_3078520_0_0_9"/>
<reference evidence="1" key="1">
    <citation type="submission" date="2008-02" db="EMBL/GenBank/DDBJ databases">
        <authorList>
            <person name="Fulton L."/>
            <person name="Clifton S."/>
            <person name="Fulton B."/>
            <person name="Xu J."/>
            <person name="Minx P."/>
            <person name="Pepin K.H."/>
            <person name="Johnson M."/>
            <person name="Thiruvilangam P."/>
            <person name="Bhonagiri V."/>
            <person name="Nash W.E."/>
            <person name="Mardis E.R."/>
            <person name="Wilson R.K."/>
        </authorList>
    </citation>
    <scope>NUCLEOTIDE SEQUENCE [LARGE SCALE GENOMIC DNA]</scope>
    <source>
        <strain evidence="1">DSM 1552</strain>
    </source>
</reference>
<gene>
    <name evidence="1" type="ORF">CLOSPI_00857</name>
</gene>
<dbReference type="STRING" id="428126.CLOSPI_00857"/>
<comment type="caution">
    <text evidence="1">The sequence shown here is derived from an EMBL/GenBank/DDBJ whole genome shotgun (WGS) entry which is preliminary data.</text>
</comment>
<organism evidence="1 2">
    <name type="scientific">Thomasclavelia spiroformis DSM 1552</name>
    <dbReference type="NCBI Taxonomy" id="428126"/>
    <lineage>
        <taxon>Bacteria</taxon>
        <taxon>Bacillati</taxon>
        <taxon>Bacillota</taxon>
        <taxon>Erysipelotrichia</taxon>
        <taxon>Erysipelotrichales</taxon>
        <taxon>Coprobacillaceae</taxon>
        <taxon>Thomasclavelia</taxon>
    </lineage>
</organism>
<protein>
    <submittedName>
        <fullName evidence="1">Uncharacterized protein</fullName>
    </submittedName>
</protein>
<evidence type="ECO:0000313" key="2">
    <source>
        <dbReference type="Proteomes" id="UP000004910"/>
    </source>
</evidence>
<reference evidence="1" key="2">
    <citation type="submission" date="2014-06" db="EMBL/GenBank/DDBJ databases">
        <title>Draft genome sequence of Clostridium spiroforme (DSM 1552).</title>
        <authorList>
            <person name="Sudarsanam P."/>
            <person name="Ley R."/>
            <person name="Guruge J."/>
            <person name="Turnbaugh P.J."/>
            <person name="Mahowald M."/>
            <person name="Liep D."/>
            <person name="Gordon J."/>
        </authorList>
    </citation>
    <scope>NUCLEOTIDE SEQUENCE</scope>
    <source>
        <strain evidence="1">DSM 1552</strain>
    </source>
</reference>
<sequence>MYIIYFYLSLNNYILKRISLQLLPLDFIQIFIIFQEKVIFLEKKIDFNQKQC</sequence>
<dbReference type="AlphaFoldDB" id="B1C0X6"/>
<proteinExistence type="predicted"/>
<accession>B1C0X6</accession>
<dbReference type="EMBL" id="ABIK02000006">
    <property type="protein sequence ID" value="EDS75461.1"/>
    <property type="molecule type" value="Genomic_DNA"/>
</dbReference>
<keyword evidence="2" id="KW-1185">Reference proteome</keyword>
<name>B1C0X6_9FIRM</name>